<proteinExistence type="predicted"/>
<dbReference type="Proteomes" id="UP000198397">
    <property type="component" value="Unassembled WGS sequence"/>
</dbReference>
<dbReference type="InterPro" id="IPR000073">
    <property type="entry name" value="AB_hydrolase_1"/>
</dbReference>
<keyword evidence="1" id="KW-0378">Hydrolase</keyword>
<evidence type="ECO:0000313" key="3">
    <source>
        <dbReference type="EMBL" id="SNR23143.1"/>
    </source>
</evidence>
<organism evidence="3 4">
    <name type="scientific">Halorubrum vacuolatum</name>
    <name type="common">Natronobacterium vacuolatum</name>
    <dbReference type="NCBI Taxonomy" id="63740"/>
    <lineage>
        <taxon>Archaea</taxon>
        <taxon>Methanobacteriati</taxon>
        <taxon>Methanobacteriota</taxon>
        <taxon>Stenosarchaea group</taxon>
        <taxon>Halobacteria</taxon>
        <taxon>Halobacteriales</taxon>
        <taxon>Haloferacaceae</taxon>
        <taxon>Halorubrum</taxon>
    </lineage>
</organism>
<dbReference type="PRINTS" id="PR00111">
    <property type="entry name" value="ABHYDROLASE"/>
</dbReference>
<dbReference type="GO" id="GO:0016787">
    <property type="term" value="F:hydrolase activity"/>
    <property type="evidence" value="ECO:0007669"/>
    <property type="project" value="UniProtKB-KW"/>
</dbReference>
<accession>A0A238UNR3</accession>
<gene>
    <name evidence="3" type="ORF">SAMN06264855_10167</name>
</gene>
<dbReference type="PANTHER" id="PTHR43798:SF31">
    <property type="entry name" value="AB HYDROLASE SUPERFAMILY PROTEIN YCLE"/>
    <property type="match status" value="1"/>
</dbReference>
<evidence type="ECO:0000313" key="4">
    <source>
        <dbReference type="Proteomes" id="UP000198397"/>
    </source>
</evidence>
<evidence type="ECO:0000259" key="2">
    <source>
        <dbReference type="Pfam" id="PF12697"/>
    </source>
</evidence>
<dbReference type="AlphaFoldDB" id="A0A238UNR3"/>
<keyword evidence="4" id="KW-1185">Reference proteome</keyword>
<dbReference type="PANTHER" id="PTHR43798">
    <property type="entry name" value="MONOACYLGLYCEROL LIPASE"/>
    <property type="match status" value="1"/>
</dbReference>
<protein>
    <submittedName>
        <fullName evidence="3">Pimeloyl-ACP methyl ester carboxylesterase</fullName>
    </submittedName>
</protein>
<dbReference type="InterPro" id="IPR050266">
    <property type="entry name" value="AB_hydrolase_sf"/>
</dbReference>
<dbReference type="EMBL" id="FZNQ01000001">
    <property type="protein sequence ID" value="SNR23143.1"/>
    <property type="molecule type" value="Genomic_DNA"/>
</dbReference>
<dbReference type="OrthoDB" id="247398at2157"/>
<reference evidence="3 4" key="1">
    <citation type="submission" date="2017-06" db="EMBL/GenBank/DDBJ databases">
        <authorList>
            <person name="Kim H.J."/>
            <person name="Triplett B.A."/>
        </authorList>
    </citation>
    <scope>NUCLEOTIDE SEQUENCE [LARGE SCALE GENOMIC DNA]</scope>
    <source>
        <strain evidence="3 4">DSM 8800</strain>
    </source>
</reference>
<dbReference type="GO" id="GO:0016020">
    <property type="term" value="C:membrane"/>
    <property type="evidence" value="ECO:0007669"/>
    <property type="project" value="TreeGrafter"/>
</dbReference>
<dbReference type="Pfam" id="PF12697">
    <property type="entry name" value="Abhydrolase_6"/>
    <property type="match status" value="1"/>
</dbReference>
<dbReference type="InterPro" id="IPR029058">
    <property type="entry name" value="AB_hydrolase_fold"/>
</dbReference>
<dbReference type="RefSeq" id="WP_089383062.1">
    <property type="nucleotide sequence ID" value="NZ_FZNQ01000001.1"/>
</dbReference>
<sequence>MPVADNNGVSIRYEVAHGTVGRDEAVVFCGDVGFGPWSFSWQHGALAGPYTVVTPESRGIGRSDTPPGPYTVETFAADLDAVLSDADVRGAHLIGYGLGGMVALAYAERFSRANTLTVIGSAATGETFAPEPFRTDPPTDRAVRGSTKRLLSSSFYTERQGVLDQIVEWRLAEDARGAAFVAQRDAVRRFDRSNHLFGITTPTLVIHGSEDAVCPIRAGEWLASGLPRGEFHPIDGAGHLVGVEASAAVNDAITGWIADQGTDPFA</sequence>
<evidence type="ECO:0000256" key="1">
    <source>
        <dbReference type="ARBA" id="ARBA00022801"/>
    </source>
</evidence>
<name>A0A238UNR3_HALVU</name>
<dbReference type="SUPFAM" id="SSF53474">
    <property type="entry name" value="alpha/beta-Hydrolases"/>
    <property type="match status" value="1"/>
</dbReference>
<feature type="domain" description="AB hydrolase-1" evidence="2">
    <location>
        <begin position="33"/>
        <end position="252"/>
    </location>
</feature>
<dbReference type="Gene3D" id="3.40.50.1820">
    <property type="entry name" value="alpha/beta hydrolase"/>
    <property type="match status" value="1"/>
</dbReference>